<protein>
    <submittedName>
        <fullName evidence="2">Uncharacterized protein</fullName>
    </submittedName>
</protein>
<proteinExistence type="predicted"/>
<feature type="compositionally biased region" description="Low complexity" evidence="1">
    <location>
        <begin position="1"/>
        <end position="19"/>
    </location>
</feature>
<feature type="compositionally biased region" description="Polar residues" evidence="1">
    <location>
        <begin position="90"/>
        <end position="109"/>
    </location>
</feature>
<evidence type="ECO:0000256" key="1">
    <source>
        <dbReference type="SAM" id="MobiDB-lite"/>
    </source>
</evidence>
<sequence>MATATATEELPLETLSLEENQQRRPRKDSDSRKMEVQAWMRDERESLHLDEYMFTDRNELDGEAKKLRELRNEVLKMLSEETEDMDSESWAESSGLNEKSTDAPSSPGN</sequence>
<comment type="caution">
    <text evidence="2">The sequence shown here is derived from an EMBL/GenBank/DDBJ whole genome shotgun (WGS) entry which is preliminary data.</text>
</comment>
<organism evidence="2 3">
    <name type="scientific">Linum tenue</name>
    <dbReference type="NCBI Taxonomy" id="586396"/>
    <lineage>
        <taxon>Eukaryota</taxon>
        <taxon>Viridiplantae</taxon>
        <taxon>Streptophyta</taxon>
        <taxon>Embryophyta</taxon>
        <taxon>Tracheophyta</taxon>
        <taxon>Spermatophyta</taxon>
        <taxon>Magnoliopsida</taxon>
        <taxon>eudicotyledons</taxon>
        <taxon>Gunneridae</taxon>
        <taxon>Pentapetalae</taxon>
        <taxon>rosids</taxon>
        <taxon>fabids</taxon>
        <taxon>Malpighiales</taxon>
        <taxon>Linaceae</taxon>
        <taxon>Linum</taxon>
    </lineage>
</organism>
<keyword evidence="3" id="KW-1185">Reference proteome</keyword>
<feature type="region of interest" description="Disordered" evidence="1">
    <location>
        <begin position="78"/>
        <end position="109"/>
    </location>
</feature>
<feature type="compositionally biased region" description="Acidic residues" evidence="1">
    <location>
        <begin position="80"/>
        <end position="89"/>
    </location>
</feature>
<dbReference type="AlphaFoldDB" id="A0AAV0IGT9"/>
<gene>
    <name evidence="2" type="ORF">LITE_LOCUS9027</name>
</gene>
<evidence type="ECO:0000313" key="3">
    <source>
        <dbReference type="Proteomes" id="UP001154282"/>
    </source>
</evidence>
<feature type="region of interest" description="Disordered" evidence="1">
    <location>
        <begin position="1"/>
        <end position="35"/>
    </location>
</feature>
<accession>A0AAV0IGT9</accession>
<dbReference type="EMBL" id="CAMGYJ010000003">
    <property type="protein sequence ID" value="CAI0396223.1"/>
    <property type="molecule type" value="Genomic_DNA"/>
</dbReference>
<reference evidence="2" key="1">
    <citation type="submission" date="2022-08" db="EMBL/GenBank/DDBJ databases">
        <authorList>
            <person name="Gutierrez-Valencia J."/>
        </authorList>
    </citation>
    <scope>NUCLEOTIDE SEQUENCE</scope>
</reference>
<name>A0AAV0IGT9_9ROSI</name>
<dbReference type="Proteomes" id="UP001154282">
    <property type="component" value="Unassembled WGS sequence"/>
</dbReference>
<evidence type="ECO:0000313" key="2">
    <source>
        <dbReference type="EMBL" id="CAI0396223.1"/>
    </source>
</evidence>